<dbReference type="AlphaFoldDB" id="A0A420WID7"/>
<dbReference type="Gene3D" id="3.30.70.920">
    <property type="match status" value="1"/>
</dbReference>
<name>A0A420WID7_9PROT</name>
<keyword evidence="6" id="KW-1185">Reference proteome</keyword>
<dbReference type="SUPFAM" id="SSF54909">
    <property type="entry name" value="Dimeric alpha+beta barrel"/>
    <property type="match status" value="1"/>
</dbReference>
<evidence type="ECO:0000313" key="5">
    <source>
        <dbReference type="EMBL" id="RKQ70768.1"/>
    </source>
</evidence>
<dbReference type="FunCoup" id="A0A420WID7">
    <property type="interactions" value="72"/>
</dbReference>
<keyword evidence="3" id="KW-0804">Transcription</keyword>
<dbReference type="EMBL" id="RBII01000001">
    <property type="protein sequence ID" value="RKQ70768.1"/>
    <property type="molecule type" value="Genomic_DNA"/>
</dbReference>
<keyword evidence="2" id="KW-0238">DNA-binding</keyword>
<dbReference type="GO" id="GO:0043200">
    <property type="term" value="P:response to amino acid"/>
    <property type="evidence" value="ECO:0007669"/>
    <property type="project" value="TreeGrafter"/>
</dbReference>
<dbReference type="SMART" id="SM00344">
    <property type="entry name" value="HTH_ASNC"/>
    <property type="match status" value="1"/>
</dbReference>
<keyword evidence="1" id="KW-0805">Transcription regulation</keyword>
<evidence type="ECO:0000256" key="2">
    <source>
        <dbReference type="ARBA" id="ARBA00023125"/>
    </source>
</evidence>
<protein>
    <submittedName>
        <fullName evidence="5">AsnC family transcriptional regulator</fullName>
    </submittedName>
</protein>
<dbReference type="Proteomes" id="UP000282211">
    <property type="component" value="Unassembled WGS sequence"/>
</dbReference>
<dbReference type="InterPro" id="IPR036388">
    <property type="entry name" value="WH-like_DNA-bd_sf"/>
</dbReference>
<dbReference type="GO" id="GO:0006355">
    <property type="term" value="P:regulation of DNA-templated transcription"/>
    <property type="evidence" value="ECO:0007669"/>
    <property type="project" value="UniProtKB-ARBA"/>
</dbReference>
<evidence type="ECO:0000256" key="1">
    <source>
        <dbReference type="ARBA" id="ARBA00023015"/>
    </source>
</evidence>
<evidence type="ECO:0000256" key="3">
    <source>
        <dbReference type="ARBA" id="ARBA00023163"/>
    </source>
</evidence>
<dbReference type="Pfam" id="PF13412">
    <property type="entry name" value="HTH_24"/>
    <property type="match status" value="1"/>
</dbReference>
<reference evidence="5 6" key="1">
    <citation type="submission" date="2018-10" db="EMBL/GenBank/DDBJ databases">
        <title>Genomic Encyclopedia of Type Strains, Phase IV (KMG-IV): sequencing the most valuable type-strain genomes for metagenomic binning, comparative biology and taxonomic classification.</title>
        <authorList>
            <person name="Goeker M."/>
        </authorList>
    </citation>
    <scope>NUCLEOTIDE SEQUENCE [LARGE SCALE GENOMIC DNA]</scope>
    <source>
        <strain evidence="5 6">DSM 22008</strain>
    </source>
</reference>
<dbReference type="InterPro" id="IPR036390">
    <property type="entry name" value="WH_DNA-bd_sf"/>
</dbReference>
<organism evidence="5 6">
    <name type="scientific">Litorimonas taeanensis</name>
    <dbReference type="NCBI Taxonomy" id="568099"/>
    <lineage>
        <taxon>Bacteria</taxon>
        <taxon>Pseudomonadati</taxon>
        <taxon>Pseudomonadota</taxon>
        <taxon>Alphaproteobacteria</taxon>
        <taxon>Maricaulales</taxon>
        <taxon>Robiginitomaculaceae</taxon>
    </lineage>
</organism>
<evidence type="ECO:0000313" key="6">
    <source>
        <dbReference type="Proteomes" id="UP000282211"/>
    </source>
</evidence>
<accession>A0A420WID7</accession>
<dbReference type="InterPro" id="IPR019887">
    <property type="entry name" value="Tscrpt_reg_AsnC/Lrp_C"/>
</dbReference>
<evidence type="ECO:0000259" key="4">
    <source>
        <dbReference type="PROSITE" id="PS50956"/>
    </source>
</evidence>
<dbReference type="InParanoid" id="A0A420WID7"/>
<gene>
    <name evidence="5" type="ORF">DES40_0068</name>
</gene>
<dbReference type="Gene3D" id="1.10.10.10">
    <property type="entry name" value="Winged helix-like DNA-binding domain superfamily/Winged helix DNA-binding domain"/>
    <property type="match status" value="1"/>
</dbReference>
<comment type="caution">
    <text evidence="5">The sequence shown here is derived from an EMBL/GenBank/DDBJ whole genome shotgun (WGS) entry which is preliminary data.</text>
</comment>
<sequence>MILYDMSENITPTDVKILEILQVDAARSLESVAEEIGVSLNTCWRRVRALERAGILERRVALVDNEKVGLPLTVFVSIRTDNHSKDWSETFKSAVQGISEIVEFYRLAGDVDYILKMMVASVAHYDEVYQRLISRVKITDVSASFAMEKLKYTTQLPLERVRPR</sequence>
<dbReference type="GO" id="GO:0005829">
    <property type="term" value="C:cytosol"/>
    <property type="evidence" value="ECO:0007669"/>
    <property type="project" value="TreeGrafter"/>
</dbReference>
<dbReference type="InterPro" id="IPR011991">
    <property type="entry name" value="ArsR-like_HTH"/>
</dbReference>
<dbReference type="InterPro" id="IPR019888">
    <property type="entry name" value="Tscrpt_reg_AsnC-like"/>
</dbReference>
<dbReference type="GO" id="GO:0043565">
    <property type="term" value="F:sequence-specific DNA binding"/>
    <property type="evidence" value="ECO:0007669"/>
    <property type="project" value="InterPro"/>
</dbReference>
<dbReference type="PANTHER" id="PTHR30154">
    <property type="entry name" value="LEUCINE-RESPONSIVE REGULATORY PROTEIN"/>
    <property type="match status" value="1"/>
</dbReference>
<proteinExistence type="predicted"/>
<dbReference type="PROSITE" id="PS50956">
    <property type="entry name" value="HTH_ASNC_2"/>
    <property type="match status" value="1"/>
</dbReference>
<dbReference type="Pfam" id="PF01037">
    <property type="entry name" value="AsnC_trans_reg"/>
    <property type="match status" value="1"/>
</dbReference>
<dbReference type="PRINTS" id="PR00033">
    <property type="entry name" value="HTHASNC"/>
</dbReference>
<dbReference type="InterPro" id="IPR000485">
    <property type="entry name" value="AsnC-type_HTH_dom"/>
</dbReference>
<dbReference type="PANTHER" id="PTHR30154:SF17">
    <property type="entry name" value="DNA-BINDING TRANSCRIPTIONAL ACTIVATOR DECR"/>
    <property type="match status" value="1"/>
</dbReference>
<dbReference type="SUPFAM" id="SSF46785">
    <property type="entry name" value="Winged helix' DNA-binding domain"/>
    <property type="match status" value="1"/>
</dbReference>
<dbReference type="CDD" id="cd00090">
    <property type="entry name" value="HTH_ARSR"/>
    <property type="match status" value="1"/>
</dbReference>
<feature type="domain" description="HTH asnC-type" evidence="4">
    <location>
        <begin position="10"/>
        <end position="71"/>
    </location>
</feature>
<dbReference type="InterPro" id="IPR011008">
    <property type="entry name" value="Dimeric_a/b-barrel"/>
</dbReference>